<dbReference type="InterPro" id="IPR050834">
    <property type="entry name" value="Glycosyltransf_2"/>
</dbReference>
<feature type="domain" description="Glycosyltransferase 2-like" evidence="1">
    <location>
        <begin position="3"/>
        <end position="150"/>
    </location>
</feature>
<dbReference type="Pfam" id="PF00535">
    <property type="entry name" value="Glycos_transf_2"/>
    <property type="match status" value="1"/>
</dbReference>
<name>A0A916Y0V1_9FLAO</name>
<organism evidence="2 3">
    <name type="scientific">Flavobacterium orientale</name>
    <dbReference type="NCBI Taxonomy" id="1756020"/>
    <lineage>
        <taxon>Bacteria</taxon>
        <taxon>Pseudomonadati</taxon>
        <taxon>Bacteroidota</taxon>
        <taxon>Flavobacteriia</taxon>
        <taxon>Flavobacteriales</taxon>
        <taxon>Flavobacteriaceae</taxon>
        <taxon>Flavobacterium</taxon>
    </lineage>
</organism>
<protein>
    <submittedName>
        <fullName evidence="2">Glycosyl transferase</fullName>
    </submittedName>
</protein>
<dbReference type="Proteomes" id="UP000625735">
    <property type="component" value="Unassembled WGS sequence"/>
</dbReference>
<dbReference type="PANTHER" id="PTHR43685:SF3">
    <property type="entry name" value="SLR2126 PROTEIN"/>
    <property type="match status" value="1"/>
</dbReference>
<proteinExistence type="predicted"/>
<sequence>MLSILIPTYNYNVQPLVLELQKQAEALSFVYEIIVCDDASNTSQNITIDSNQSIHFIKNETNLGRTQTRQKLALKAKFENLLFLDADVLPKTTTFVKEYFTILSQSYEVICGGCTYEKNEPSKKCILRWKYGKNREEKSALQRNIKPYSAVFSGNLLIKKSVFLKYNFNENTNFYGMDIYFAYQLFFHAVSVKHYDVDVIHLGLESNEVFFKKSLESVVSRNTFLIDKPKIEEINSLIKHYKTLKKFKLDFVFSVKFKLFKSLLEKNILGNNPNLFLFDLYRLGYLCSLQASK</sequence>
<comment type="caution">
    <text evidence="2">The sequence shown here is derived from an EMBL/GenBank/DDBJ whole genome shotgun (WGS) entry which is preliminary data.</text>
</comment>
<gene>
    <name evidence="2" type="ORF">GCM10011343_14880</name>
</gene>
<evidence type="ECO:0000259" key="1">
    <source>
        <dbReference type="Pfam" id="PF00535"/>
    </source>
</evidence>
<dbReference type="GO" id="GO:0016740">
    <property type="term" value="F:transferase activity"/>
    <property type="evidence" value="ECO:0007669"/>
    <property type="project" value="UniProtKB-KW"/>
</dbReference>
<keyword evidence="2" id="KW-0808">Transferase</keyword>
<reference evidence="2" key="1">
    <citation type="journal article" date="2014" name="Int. J. Syst. Evol. Microbiol.">
        <title>Complete genome sequence of Corynebacterium casei LMG S-19264T (=DSM 44701T), isolated from a smear-ripened cheese.</title>
        <authorList>
            <consortium name="US DOE Joint Genome Institute (JGI-PGF)"/>
            <person name="Walter F."/>
            <person name="Albersmeier A."/>
            <person name="Kalinowski J."/>
            <person name="Ruckert C."/>
        </authorList>
    </citation>
    <scope>NUCLEOTIDE SEQUENCE</scope>
    <source>
        <strain evidence="2">CGMCC 1.12506</strain>
    </source>
</reference>
<dbReference type="PANTHER" id="PTHR43685">
    <property type="entry name" value="GLYCOSYLTRANSFERASE"/>
    <property type="match status" value="1"/>
</dbReference>
<dbReference type="Gene3D" id="3.90.550.10">
    <property type="entry name" value="Spore Coat Polysaccharide Biosynthesis Protein SpsA, Chain A"/>
    <property type="match status" value="1"/>
</dbReference>
<dbReference type="InterPro" id="IPR029044">
    <property type="entry name" value="Nucleotide-diphossugar_trans"/>
</dbReference>
<accession>A0A916Y0V1</accession>
<evidence type="ECO:0000313" key="2">
    <source>
        <dbReference type="EMBL" id="GGD25816.1"/>
    </source>
</evidence>
<dbReference type="AlphaFoldDB" id="A0A916Y0V1"/>
<dbReference type="RefSeq" id="WP_188361929.1">
    <property type="nucleotide sequence ID" value="NZ_BMFG01000005.1"/>
</dbReference>
<dbReference type="InterPro" id="IPR001173">
    <property type="entry name" value="Glyco_trans_2-like"/>
</dbReference>
<dbReference type="EMBL" id="BMFG01000005">
    <property type="protein sequence ID" value="GGD25816.1"/>
    <property type="molecule type" value="Genomic_DNA"/>
</dbReference>
<keyword evidence="3" id="KW-1185">Reference proteome</keyword>
<dbReference type="SUPFAM" id="SSF53448">
    <property type="entry name" value="Nucleotide-diphospho-sugar transferases"/>
    <property type="match status" value="1"/>
</dbReference>
<reference evidence="2" key="2">
    <citation type="submission" date="2020-09" db="EMBL/GenBank/DDBJ databases">
        <authorList>
            <person name="Sun Q."/>
            <person name="Zhou Y."/>
        </authorList>
    </citation>
    <scope>NUCLEOTIDE SEQUENCE</scope>
    <source>
        <strain evidence="2">CGMCC 1.12506</strain>
    </source>
</reference>
<evidence type="ECO:0000313" key="3">
    <source>
        <dbReference type="Proteomes" id="UP000625735"/>
    </source>
</evidence>